<feature type="region of interest" description="Disordered" evidence="1">
    <location>
        <begin position="1"/>
        <end position="27"/>
    </location>
</feature>
<keyword evidence="3" id="KW-1185">Reference proteome</keyword>
<dbReference type="AlphaFoldDB" id="A0ABD3M1N6"/>
<accession>A0ABD3M1N6</accession>
<gene>
    <name evidence="2" type="ORF">ACHAWU_002829</name>
</gene>
<sequence length="344" mass="38071">MDASSSTLDDHRKRISNAAQLPPGPERDAALLMALRSISTELKAAEEDHARAVQRVTLTKQVFDLAAGYTTNHAEEGLTTAGVDGRKQRGGGNTSTSMKSADGEFPAVDDDNDNDHQFQLPASGPLPPILPAISGGGLSSAQIVAHRDAFYRKLCGVSPAELHSYTPPQAFHNLKSRSQLDQFIYIASHWETGTETMEVMEFRRQHKSFYTKMQLSKENIGRRTRHHVRDIAGSTTNDSGDGNTNRKVFCQYGKNDESLMYVCVEELYDAIFAMHCVDAPFGVGNHYHRPALVCKNICNRRYANIPHDQIKAFVETCPICSSLKRSSSSSATSLKRQRIVNLEE</sequence>
<comment type="caution">
    <text evidence="2">The sequence shown here is derived from an EMBL/GenBank/DDBJ whole genome shotgun (WGS) entry which is preliminary data.</text>
</comment>
<evidence type="ECO:0000313" key="3">
    <source>
        <dbReference type="Proteomes" id="UP001530293"/>
    </source>
</evidence>
<proteinExistence type="predicted"/>
<organism evidence="2 3">
    <name type="scientific">Discostella pseudostelligera</name>
    <dbReference type="NCBI Taxonomy" id="259834"/>
    <lineage>
        <taxon>Eukaryota</taxon>
        <taxon>Sar</taxon>
        <taxon>Stramenopiles</taxon>
        <taxon>Ochrophyta</taxon>
        <taxon>Bacillariophyta</taxon>
        <taxon>Coscinodiscophyceae</taxon>
        <taxon>Thalassiosirophycidae</taxon>
        <taxon>Stephanodiscales</taxon>
        <taxon>Stephanodiscaceae</taxon>
        <taxon>Discostella</taxon>
    </lineage>
</organism>
<protein>
    <submittedName>
        <fullName evidence="2">Uncharacterized protein</fullName>
    </submittedName>
</protein>
<evidence type="ECO:0000313" key="2">
    <source>
        <dbReference type="EMBL" id="KAL3757909.1"/>
    </source>
</evidence>
<dbReference type="Proteomes" id="UP001530293">
    <property type="component" value="Unassembled WGS sequence"/>
</dbReference>
<dbReference type="EMBL" id="JALLBG020000247">
    <property type="protein sequence ID" value="KAL3757909.1"/>
    <property type="molecule type" value="Genomic_DNA"/>
</dbReference>
<feature type="region of interest" description="Disordered" evidence="1">
    <location>
        <begin position="77"/>
        <end position="120"/>
    </location>
</feature>
<name>A0ABD3M1N6_9STRA</name>
<reference evidence="2 3" key="1">
    <citation type="submission" date="2024-10" db="EMBL/GenBank/DDBJ databases">
        <title>Updated reference genomes for cyclostephanoid diatoms.</title>
        <authorList>
            <person name="Roberts W.R."/>
            <person name="Alverson A.J."/>
        </authorList>
    </citation>
    <scope>NUCLEOTIDE SEQUENCE [LARGE SCALE GENOMIC DNA]</scope>
    <source>
        <strain evidence="2 3">AJA232-27</strain>
    </source>
</reference>
<evidence type="ECO:0000256" key="1">
    <source>
        <dbReference type="SAM" id="MobiDB-lite"/>
    </source>
</evidence>